<feature type="region of interest" description="Disordered" evidence="1">
    <location>
        <begin position="36"/>
        <end position="66"/>
    </location>
</feature>
<organism evidence="2 3">
    <name type="scientific">Colletotrichum zoysiae</name>
    <dbReference type="NCBI Taxonomy" id="1216348"/>
    <lineage>
        <taxon>Eukaryota</taxon>
        <taxon>Fungi</taxon>
        <taxon>Dikarya</taxon>
        <taxon>Ascomycota</taxon>
        <taxon>Pezizomycotina</taxon>
        <taxon>Sordariomycetes</taxon>
        <taxon>Hypocreomycetidae</taxon>
        <taxon>Glomerellales</taxon>
        <taxon>Glomerellaceae</taxon>
        <taxon>Colletotrichum</taxon>
        <taxon>Colletotrichum graminicola species complex</taxon>
    </lineage>
</organism>
<proteinExistence type="predicted"/>
<reference evidence="2" key="1">
    <citation type="submission" date="2021-06" db="EMBL/GenBank/DDBJ databases">
        <title>Comparative genomics, transcriptomics and evolutionary studies reveal genomic signatures of adaptation to plant cell wall in hemibiotrophic fungi.</title>
        <authorList>
            <consortium name="DOE Joint Genome Institute"/>
            <person name="Baroncelli R."/>
            <person name="Diaz J.F."/>
            <person name="Benocci T."/>
            <person name="Peng M."/>
            <person name="Battaglia E."/>
            <person name="Haridas S."/>
            <person name="Andreopoulos W."/>
            <person name="Labutti K."/>
            <person name="Pangilinan J."/>
            <person name="Floch G.L."/>
            <person name="Makela M.R."/>
            <person name="Henrissat B."/>
            <person name="Grigoriev I.V."/>
            <person name="Crouch J.A."/>
            <person name="De Vries R.P."/>
            <person name="Sukno S.A."/>
            <person name="Thon M.R."/>
        </authorList>
    </citation>
    <scope>NUCLEOTIDE SEQUENCE</scope>
    <source>
        <strain evidence="2">MAFF235873</strain>
    </source>
</reference>
<comment type="caution">
    <text evidence="2">The sequence shown here is derived from an EMBL/GenBank/DDBJ whole genome shotgun (WGS) entry which is preliminary data.</text>
</comment>
<gene>
    <name evidence="2" type="ORF">LX32DRAFT_114528</name>
</gene>
<protein>
    <submittedName>
        <fullName evidence="2">Uncharacterized protein</fullName>
    </submittedName>
</protein>
<accession>A0AAD9LX69</accession>
<evidence type="ECO:0000313" key="3">
    <source>
        <dbReference type="Proteomes" id="UP001232148"/>
    </source>
</evidence>
<dbReference type="AlphaFoldDB" id="A0AAD9LX69"/>
<dbReference type="Proteomes" id="UP001232148">
    <property type="component" value="Unassembled WGS sequence"/>
</dbReference>
<sequence length="123" mass="13596">MALSASALGCIIRHVDGIRHLYSRWAVNRHQERSGCPSKYGRRIDTRRVPPTDMSPVSPGTCGTKLPTRLKRPDTYARTFWSGGYPTQCDIAEIYQNGLGTQSTSTQSQAQTTISSGRSCWSC</sequence>
<dbReference type="EMBL" id="MU842975">
    <property type="protein sequence ID" value="KAK2024102.1"/>
    <property type="molecule type" value="Genomic_DNA"/>
</dbReference>
<name>A0AAD9LX69_9PEZI</name>
<evidence type="ECO:0000313" key="2">
    <source>
        <dbReference type="EMBL" id="KAK2024102.1"/>
    </source>
</evidence>
<keyword evidence="3" id="KW-1185">Reference proteome</keyword>
<evidence type="ECO:0000256" key="1">
    <source>
        <dbReference type="SAM" id="MobiDB-lite"/>
    </source>
</evidence>